<keyword evidence="2" id="KW-1133">Transmembrane helix</keyword>
<reference evidence="3 5" key="2">
    <citation type="journal article" date="2018" name="Plant J.">
        <title>The Physcomitrella patens chromosome-scale assembly reveals moss genome structure and evolution.</title>
        <authorList>
            <person name="Lang D."/>
            <person name="Ullrich K.K."/>
            <person name="Murat F."/>
            <person name="Fuchs J."/>
            <person name="Jenkins J."/>
            <person name="Haas F.B."/>
            <person name="Piednoel M."/>
            <person name="Gundlach H."/>
            <person name="Van Bel M."/>
            <person name="Meyberg R."/>
            <person name="Vives C."/>
            <person name="Morata J."/>
            <person name="Symeonidi A."/>
            <person name="Hiss M."/>
            <person name="Muchero W."/>
            <person name="Kamisugi Y."/>
            <person name="Saleh O."/>
            <person name="Blanc G."/>
            <person name="Decker E.L."/>
            <person name="van Gessel N."/>
            <person name="Grimwood J."/>
            <person name="Hayes R.D."/>
            <person name="Graham S.W."/>
            <person name="Gunter L.E."/>
            <person name="McDaniel S.F."/>
            <person name="Hoernstein S.N.W."/>
            <person name="Larsson A."/>
            <person name="Li F.W."/>
            <person name="Perroud P.F."/>
            <person name="Phillips J."/>
            <person name="Ranjan P."/>
            <person name="Rokshar D.S."/>
            <person name="Rothfels C.J."/>
            <person name="Schneider L."/>
            <person name="Shu S."/>
            <person name="Stevenson D.W."/>
            <person name="Thummler F."/>
            <person name="Tillich M."/>
            <person name="Villarreal Aguilar J.C."/>
            <person name="Widiez T."/>
            <person name="Wong G.K."/>
            <person name="Wymore A."/>
            <person name="Zhang Y."/>
            <person name="Zimmer A.D."/>
            <person name="Quatrano R.S."/>
            <person name="Mayer K.F.X."/>
            <person name="Goodstein D."/>
            <person name="Casacuberta J.M."/>
            <person name="Vandepoele K."/>
            <person name="Reski R."/>
            <person name="Cuming A.C."/>
            <person name="Tuskan G.A."/>
            <person name="Maumus F."/>
            <person name="Salse J."/>
            <person name="Schmutz J."/>
            <person name="Rensing S.A."/>
        </authorList>
    </citation>
    <scope>NUCLEOTIDE SEQUENCE [LARGE SCALE GENOMIC DNA]</scope>
    <source>
        <strain evidence="4 5">cv. Gransden 2004</strain>
    </source>
</reference>
<proteinExistence type="predicted"/>
<dbReference type="InParanoid" id="A0A2K1K2U7"/>
<dbReference type="PaxDb" id="3218-PP1S29_302V6.1"/>
<dbReference type="Gramene" id="Pp3c9_11160V3.1">
    <property type="protein sequence ID" value="PAC:32914190.CDS.1"/>
    <property type="gene ID" value="Pp3c9_11160"/>
</dbReference>
<evidence type="ECO:0000313" key="5">
    <source>
        <dbReference type="Proteomes" id="UP000006727"/>
    </source>
</evidence>
<keyword evidence="5" id="KW-1185">Reference proteome</keyword>
<dbReference type="PANTHER" id="PTHR33982">
    <property type="entry name" value="OUTER ENVELOPE MEMBRANE PROTEIN 7-RELATED"/>
    <property type="match status" value="1"/>
</dbReference>
<feature type="transmembrane region" description="Helical" evidence="2">
    <location>
        <begin position="12"/>
        <end position="30"/>
    </location>
</feature>
<dbReference type="Gramene" id="Pp3c9_11160V3.2">
    <property type="protein sequence ID" value="PAC:32914191.CDS.1"/>
    <property type="gene ID" value="Pp3c9_11160"/>
</dbReference>
<evidence type="ECO:0000256" key="2">
    <source>
        <dbReference type="SAM" id="Phobius"/>
    </source>
</evidence>
<evidence type="ECO:0000256" key="1">
    <source>
        <dbReference type="SAM" id="MobiDB-lite"/>
    </source>
</evidence>
<dbReference type="Proteomes" id="UP000006727">
    <property type="component" value="Chromosome 9"/>
</dbReference>
<dbReference type="InterPro" id="IPR038944">
    <property type="entry name" value="OEP7-like"/>
</dbReference>
<sequence>MGNSKEEKKGHALGNAVVGAAGLALGYAALEIGLGGVLRPGREAIEQSLEPQEEVQAQHRIENLVNDDSKTHENQTHKHVQEEKLDQPLQHDAAASTELDKRQ</sequence>
<reference evidence="3 5" key="1">
    <citation type="journal article" date="2008" name="Science">
        <title>The Physcomitrella genome reveals evolutionary insights into the conquest of land by plants.</title>
        <authorList>
            <person name="Rensing S."/>
            <person name="Lang D."/>
            <person name="Zimmer A."/>
            <person name="Terry A."/>
            <person name="Salamov A."/>
            <person name="Shapiro H."/>
            <person name="Nishiyama T."/>
            <person name="Perroud P.-F."/>
            <person name="Lindquist E."/>
            <person name="Kamisugi Y."/>
            <person name="Tanahashi T."/>
            <person name="Sakakibara K."/>
            <person name="Fujita T."/>
            <person name="Oishi K."/>
            <person name="Shin-I T."/>
            <person name="Kuroki Y."/>
            <person name="Toyoda A."/>
            <person name="Suzuki Y."/>
            <person name="Hashimoto A."/>
            <person name="Yamaguchi K."/>
            <person name="Sugano A."/>
            <person name="Kohara Y."/>
            <person name="Fujiyama A."/>
            <person name="Anterola A."/>
            <person name="Aoki S."/>
            <person name="Ashton N."/>
            <person name="Barbazuk W.B."/>
            <person name="Barker E."/>
            <person name="Bennetzen J."/>
            <person name="Bezanilla M."/>
            <person name="Blankenship R."/>
            <person name="Cho S.H."/>
            <person name="Dutcher S."/>
            <person name="Estelle M."/>
            <person name="Fawcett J.A."/>
            <person name="Gundlach H."/>
            <person name="Hanada K."/>
            <person name="Heyl A."/>
            <person name="Hicks K.A."/>
            <person name="Hugh J."/>
            <person name="Lohr M."/>
            <person name="Mayer K."/>
            <person name="Melkozernov A."/>
            <person name="Murata T."/>
            <person name="Nelson D."/>
            <person name="Pils B."/>
            <person name="Prigge M."/>
            <person name="Reiss B."/>
            <person name="Renner T."/>
            <person name="Rombauts S."/>
            <person name="Rushton P."/>
            <person name="Sanderfoot A."/>
            <person name="Schween G."/>
            <person name="Shiu S.-H."/>
            <person name="Stueber K."/>
            <person name="Theodoulou F.L."/>
            <person name="Tu H."/>
            <person name="Van de Peer Y."/>
            <person name="Verrier P.J."/>
            <person name="Waters E."/>
            <person name="Wood A."/>
            <person name="Yang L."/>
            <person name="Cove D."/>
            <person name="Cuming A."/>
            <person name="Hasebe M."/>
            <person name="Lucas S."/>
            <person name="Mishler D.B."/>
            <person name="Reski R."/>
            <person name="Grigoriev I."/>
            <person name="Quatrano R.S."/>
            <person name="Boore J.L."/>
        </authorList>
    </citation>
    <scope>NUCLEOTIDE SEQUENCE [LARGE SCALE GENOMIC DNA]</scope>
    <source>
        <strain evidence="4 5">cv. Gransden 2004</strain>
    </source>
</reference>
<organism evidence="3">
    <name type="scientific">Physcomitrium patens</name>
    <name type="common">Spreading-leaved earth moss</name>
    <name type="synonym">Physcomitrella patens</name>
    <dbReference type="NCBI Taxonomy" id="3218"/>
    <lineage>
        <taxon>Eukaryota</taxon>
        <taxon>Viridiplantae</taxon>
        <taxon>Streptophyta</taxon>
        <taxon>Embryophyta</taxon>
        <taxon>Bryophyta</taxon>
        <taxon>Bryophytina</taxon>
        <taxon>Bryopsida</taxon>
        <taxon>Funariidae</taxon>
        <taxon>Funariales</taxon>
        <taxon>Funariaceae</taxon>
        <taxon>Physcomitrium</taxon>
    </lineage>
</organism>
<dbReference type="PANTHER" id="PTHR33982:SF7">
    <property type="entry name" value="OS07G0154300 PROTEIN"/>
    <property type="match status" value="1"/>
</dbReference>
<feature type="compositionally biased region" description="Basic and acidic residues" evidence="1">
    <location>
        <begin position="56"/>
        <end position="86"/>
    </location>
</feature>
<dbReference type="EMBL" id="ABEU02000009">
    <property type="protein sequence ID" value="PNR48096.1"/>
    <property type="molecule type" value="Genomic_DNA"/>
</dbReference>
<protein>
    <submittedName>
        <fullName evidence="3 4">Uncharacterized protein</fullName>
    </submittedName>
</protein>
<feature type="region of interest" description="Disordered" evidence="1">
    <location>
        <begin position="48"/>
        <end position="103"/>
    </location>
</feature>
<evidence type="ECO:0000313" key="4">
    <source>
        <dbReference type="EnsemblPlants" id="PAC:32914190.CDS.1"/>
    </source>
</evidence>
<keyword evidence="2" id="KW-0812">Transmembrane</keyword>
<reference evidence="4" key="3">
    <citation type="submission" date="2020-12" db="UniProtKB">
        <authorList>
            <consortium name="EnsemblPlants"/>
        </authorList>
    </citation>
    <scope>IDENTIFICATION</scope>
</reference>
<accession>A0A2K1K2U7</accession>
<keyword evidence="2" id="KW-0472">Membrane</keyword>
<dbReference type="EnsemblPlants" id="Pp3c9_11160V3.1">
    <property type="protein sequence ID" value="PAC:32914190.CDS.1"/>
    <property type="gene ID" value="Pp3c9_11160"/>
</dbReference>
<evidence type="ECO:0000313" key="3">
    <source>
        <dbReference type="EMBL" id="PNR48096.1"/>
    </source>
</evidence>
<gene>
    <name evidence="3" type="ORF">PHYPA_012569</name>
</gene>
<dbReference type="EnsemblPlants" id="Pp3c9_11160V3.2">
    <property type="protein sequence ID" value="PAC:32914191.CDS.1"/>
    <property type="gene ID" value="Pp3c9_11160"/>
</dbReference>
<dbReference type="AlphaFoldDB" id="A0A2K1K2U7"/>
<name>A0A2K1K2U7_PHYPA</name>